<evidence type="ECO:0000313" key="3">
    <source>
        <dbReference type="RefSeq" id="XP_072806680.1"/>
    </source>
</evidence>
<sequence length="388" mass="42561">MASMRRQVFVGKVLKRLYPNAPRGQEKRALGSPASKNPPEKVAPAKVKGGGAPPRTGGDTQTQPVRRLYTVGLPPEGWVPHPPEPPVCMGPESASSGEGFSSGEDSGEQDLHDQPKRRRIRKHKSKKKFTNPNNVHMEQAESEKQQSLLQEKLQPWHPDGPAISKNKKRKLKKKQQIERKKVAGLLPGTSGVSFMYQPEGDSSEQDGIGESHGGAIPDAGGEGAPDTEEEDVESTQEKVAGILNFLKSTQEVYLYDGVSKDSDSSVFMEATEELFKHLETHSMSSSDVFMLDHMKTLLLLRDTEGLTRALEVFPEHCGMPPGKAVLVRLPGVSPRPVPWSTFSGERALTLDLQSLWRLKLAVGVCSLCTVPGAPWHSVRWLLLLVFSS</sequence>
<proteinExistence type="predicted"/>
<name>A0ABM5CDG2_VICPA</name>
<dbReference type="Proteomes" id="UP001652581">
    <property type="component" value="Chromosome 26"/>
</dbReference>
<gene>
    <name evidence="3" type="primary">ERICH1</name>
</gene>
<keyword evidence="2" id="KW-1185">Reference proteome</keyword>
<feature type="compositionally biased region" description="Basic residues" evidence="1">
    <location>
        <begin position="115"/>
        <end position="129"/>
    </location>
</feature>
<dbReference type="RefSeq" id="XP_072806680.1">
    <property type="nucleotide sequence ID" value="XM_072950579.1"/>
</dbReference>
<feature type="compositionally biased region" description="Low complexity" evidence="1">
    <location>
        <begin position="89"/>
        <end position="104"/>
    </location>
</feature>
<feature type="compositionally biased region" description="Basic residues" evidence="1">
    <location>
        <begin position="165"/>
        <end position="174"/>
    </location>
</feature>
<accession>A0ABM5CDG2</accession>
<feature type="compositionally biased region" description="Acidic residues" evidence="1">
    <location>
        <begin position="225"/>
        <end position="234"/>
    </location>
</feature>
<dbReference type="InterPro" id="IPR026719">
    <property type="entry name" value="ERICH1"/>
</dbReference>
<dbReference type="PANTHER" id="PTHR22444">
    <property type="entry name" value="GLUTAMATE-RICH PROTEIN 1"/>
    <property type="match status" value="1"/>
</dbReference>
<dbReference type="GeneID" id="102536932"/>
<protein>
    <submittedName>
        <fullName evidence="3">Glutamate-rich protein 1 isoform X1</fullName>
    </submittedName>
</protein>
<evidence type="ECO:0000313" key="2">
    <source>
        <dbReference type="Proteomes" id="UP001652581"/>
    </source>
</evidence>
<dbReference type="PANTHER" id="PTHR22444:SF1">
    <property type="entry name" value="GLUTAMATE-RICH PROTEIN 1"/>
    <property type="match status" value="1"/>
</dbReference>
<evidence type="ECO:0000256" key="1">
    <source>
        <dbReference type="SAM" id="MobiDB-lite"/>
    </source>
</evidence>
<organism evidence="2 3">
    <name type="scientific">Vicugna pacos</name>
    <name type="common">Alpaca</name>
    <name type="synonym">Lama pacos</name>
    <dbReference type="NCBI Taxonomy" id="30538"/>
    <lineage>
        <taxon>Eukaryota</taxon>
        <taxon>Metazoa</taxon>
        <taxon>Chordata</taxon>
        <taxon>Craniata</taxon>
        <taxon>Vertebrata</taxon>
        <taxon>Euteleostomi</taxon>
        <taxon>Mammalia</taxon>
        <taxon>Eutheria</taxon>
        <taxon>Laurasiatheria</taxon>
        <taxon>Artiodactyla</taxon>
        <taxon>Tylopoda</taxon>
        <taxon>Camelidae</taxon>
        <taxon>Vicugna</taxon>
    </lineage>
</organism>
<reference evidence="3" key="1">
    <citation type="submission" date="2025-08" db="UniProtKB">
        <authorList>
            <consortium name="RefSeq"/>
        </authorList>
    </citation>
    <scope>IDENTIFICATION</scope>
</reference>
<feature type="region of interest" description="Disordered" evidence="1">
    <location>
        <begin position="16"/>
        <end position="234"/>
    </location>
</feature>